<gene>
    <name evidence="1" type="ORF">AVEN_195667_1</name>
</gene>
<protein>
    <submittedName>
        <fullName evidence="1">Uncharacterized protein</fullName>
    </submittedName>
</protein>
<accession>A0A4Y2B9F3</accession>
<dbReference type="Proteomes" id="UP000499080">
    <property type="component" value="Unassembled WGS sequence"/>
</dbReference>
<organism evidence="1 2">
    <name type="scientific">Araneus ventricosus</name>
    <name type="common">Orbweaver spider</name>
    <name type="synonym">Epeira ventricosa</name>
    <dbReference type="NCBI Taxonomy" id="182803"/>
    <lineage>
        <taxon>Eukaryota</taxon>
        <taxon>Metazoa</taxon>
        <taxon>Ecdysozoa</taxon>
        <taxon>Arthropoda</taxon>
        <taxon>Chelicerata</taxon>
        <taxon>Arachnida</taxon>
        <taxon>Araneae</taxon>
        <taxon>Araneomorphae</taxon>
        <taxon>Entelegynae</taxon>
        <taxon>Araneoidea</taxon>
        <taxon>Araneidae</taxon>
        <taxon>Araneus</taxon>
    </lineage>
</organism>
<proteinExistence type="predicted"/>
<name>A0A4Y2B9F3_ARAVE</name>
<keyword evidence="2" id="KW-1185">Reference proteome</keyword>
<dbReference type="EMBL" id="BGPR01000061">
    <property type="protein sequence ID" value="GBL88683.1"/>
    <property type="molecule type" value="Genomic_DNA"/>
</dbReference>
<evidence type="ECO:0000313" key="1">
    <source>
        <dbReference type="EMBL" id="GBL88683.1"/>
    </source>
</evidence>
<comment type="caution">
    <text evidence="1">The sequence shown here is derived from an EMBL/GenBank/DDBJ whole genome shotgun (WGS) entry which is preliminary data.</text>
</comment>
<reference evidence="1 2" key="1">
    <citation type="journal article" date="2019" name="Sci. Rep.">
        <title>Orb-weaving spider Araneus ventricosus genome elucidates the spidroin gene catalogue.</title>
        <authorList>
            <person name="Kono N."/>
            <person name="Nakamura H."/>
            <person name="Ohtoshi R."/>
            <person name="Moran D.A.P."/>
            <person name="Shinohara A."/>
            <person name="Yoshida Y."/>
            <person name="Fujiwara M."/>
            <person name="Mori M."/>
            <person name="Tomita M."/>
            <person name="Arakawa K."/>
        </authorList>
    </citation>
    <scope>NUCLEOTIDE SEQUENCE [LARGE SCALE GENOMIC DNA]</scope>
</reference>
<sequence length="106" mass="12159">MKIPKAKGFEKRPNFHKQHCLTLRQLCWANVNRIFCELPVVRYMRMLEPLPINALIGSLLTSDVYRYLPKPSSCSSYADYSLNEDARNCSSCTLMSIARPLTFDGI</sequence>
<dbReference type="AlphaFoldDB" id="A0A4Y2B9F3"/>
<evidence type="ECO:0000313" key="2">
    <source>
        <dbReference type="Proteomes" id="UP000499080"/>
    </source>
</evidence>